<evidence type="ECO:0000313" key="3">
    <source>
        <dbReference type="Proteomes" id="UP000473014"/>
    </source>
</evidence>
<keyword evidence="2" id="KW-0238">DNA-binding</keyword>
<dbReference type="AlphaFoldDB" id="A0A6G2BK46"/>
<sequence length="250" mass="27395">MEGSAAQSHAAHLEQTLLQARTLIESMVSLHRRRPAAASGVMRTDAAVTAETLERLVLRARRSVSVTLTGSVVFAEAVLRSLEQVPNGVAVRVLCTPAAIDVARTRLHRLPAVRVFRHELCGLVVVDGTLAFLRSAPGGEESSRAAIVTDTTAVSALELLYASAWSRGRRFLGHTELSPRLRTDLTRRILERLRDGHTDATAARELQVSLRTYRRHVAEIMRELDASSRFQAGVRAVELGLLPEERQSAV</sequence>
<keyword evidence="3" id="KW-1185">Reference proteome</keyword>
<dbReference type="SUPFAM" id="SSF46894">
    <property type="entry name" value="C-terminal effector domain of the bipartite response regulators"/>
    <property type="match status" value="1"/>
</dbReference>
<evidence type="ECO:0000313" key="2">
    <source>
        <dbReference type="EMBL" id="MTE22584.1"/>
    </source>
</evidence>
<dbReference type="GO" id="GO:0006355">
    <property type="term" value="P:regulation of DNA-templated transcription"/>
    <property type="evidence" value="ECO:0007669"/>
    <property type="project" value="InterPro"/>
</dbReference>
<dbReference type="SMART" id="SM00421">
    <property type="entry name" value="HTH_LUXR"/>
    <property type="match status" value="1"/>
</dbReference>
<dbReference type="InterPro" id="IPR000792">
    <property type="entry name" value="Tscrpt_reg_LuxR_C"/>
</dbReference>
<evidence type="ECO:0000259" key="1">
    <source>
        <dbReference type="SMART" id="SM00421"/>
    </source>
</evidence>
<organism evidence="2 3">
    <name type="scientific">Streptomyces taklimakanensis</name>
    <dbReference type="NCBI Taxonomy" id="2569853"/>
    <lineage>
        <taxon>Bacteria</taxon>
        <taxon>Bacillati</taxon>
        <taxon>Actinomycetota</taxon>
        <taxon>Actinomycetes</taxon>
        <taxon>Kitasatosporales</taxon>
        <taxon>Streptomycetaceae</taxon>
        <taxon>Streptomyces</taxon>
    </lineage>
</organism>
<feature type="domain" description="HTH luxR-type" evidence="1">
    <location>
        <begin position="182"/>
        <end position="236"/>
    </location>
</feature>
<accession>A0A6G2BK46</accession>
<dbReference type="GO" id="GO:0003677">
    <property type="term" value="F:DNA binding"/>
    <property type="evidence" value="ECO:0007669"/>
    <property type="project" value="UniProtKB-KW"/>
</dbReference>
<reference evidence="2 3" key="1">
    <citation type="submission" date="2019-11" db="EMBL/GenBank/DDBJ databases">
        <authorList>
            <person name="Yuan L."/>
        </authorList>
    </citation>
    <scope>NUCLEOTIDE SEQUENCE [LARGE SCALE GENOMIC DNA]</scope>
    <source>
        <strain evidence="2 3">TRM43335</strain>
    </source>
</reference>
<protein>
    <submittedName>
        <fullName evidence="2">DNA-binding response regulator</fullName>
    </submittedName>
</protein>
<dbReference type="EMBL" id="WIXO01000002">
    <property type="protein sequence ID" value="MTE22584.1"/>
    <property type="molecule type" value="Genomic_DNA"/>
</dbReference>
<dbReference type="OrthoDB" id="4266042at2"/>
<comment type="caution">
    <text evidence="2">The sequence shown here is derived from an EMBL/GenBank/DDBJ whole genome shotgun (WGS) entry which is preliminary data.</text>
</comment>
<dbReference type="Gene3D" id="1.10.10.10">
    <property type="entry name" value="Winged helix-like DNA-binding domain superfamily/Winged helix DNA-binding domain"/>
    <property type="match status" value="1"/>
</dbReference>
<dbReference type="InterPro" id="IPR016032">
    <property type="entry name" value="Sig_transdc_resp-reg_C-effctor"/>
</dbReference>
<dbReference type="InterPro" id="IPR036388">
    <property type="entry name" value="WH-like_DNA-bd_sf"/>
</dbReference>
<name>A0A6G2BK46_9ACTN</name>
<gene>
    <name evidence="2" type="ORF">F0L17_26515</name>
</gene>
<dbReference type="Proteomes" id="UP000473014">
    <property type="component" value="Unassembled WGS sequence"/>
</dbReference>
<proteinExistence type="predicted"/>